<evidence type="ECO:0000313" key="6">
    <source>
        <dbReference type="Proteomes" id="UP000261620"/>
    </source>
</evidence>
<dbReference type="PROSITE" id="PS50041">
    <property type="entry name" value="C_TYPE_LECTIN_2"/>
    <property type="match status" value="1"/>
</dbReference>
<dbReference type="InterPro" id="IPR016186">
    <property type="entry name" value="C-type_lectin-like/link_sf"/>
</dbReference>
<dbReference type="Ensembl" id="ENSMMOT00000013931.1">
    <property type="protein sequence ID" value="ENSMMOP00000013708.1"/>
    <property type="gene ID" value="ENSMMOG00000010504.1"/>
</dbReference>
<evidence type="ECO:0000259" key="4">
    <source>
        <dbReference type="PROSITE" id="PS50041"/>
    </source>
</evidence>
<feature type="transmembrane region" description="Helical" evidence="3">
    <location>
        <begin position="6"/>
        <end position="26"/>
    </location>
</feature>
<dbReference type="CDD" id="cd03590">
    <property type="entry name" value="CLECT_DC-SIGN_like"/>
    <property type="match status" value="1"/>
</dbReference>
<dbReference type="GO" id="GO:0030246">
    <property type="term" value="F:carbohydrate binding"/>
    <property type="evidence" value="ECO:0007669"/>
    <property type="project" value="UniProtKB-KW"/>
</dbReference>
<proteinExistence type="predicted"/>
<dbReference type="Proteomes" id="UP000261620">
    <property type="component" value="Unplaced"/>
</dbReference>
<accession>A0A3Q3WG61</accession>
<dbReference type="PROSITE" id="PS00615">
    <property type="entry name" value="C_TYPE_LECTIN_1"/>
    <property type="match status" value="1"/>
</dbReference>
<dbReference type="Gene3D" id="3.10.100.10">
    <property type="entry name" value="Mannose-Binding Protein A, subunit A"/>
    <property type="match status" value="1"/>
</dbReference>
<evidence type="ECO:0000256" key="1">
    <source>
        <dbReference type="ARBA" id="ARBA00022734"/>
    </source>
</evidence>
<evidence type="ECO:0000256" key="2">
    <source>
        <dbReference type="ARBA" id="ARBA00023157"/>
    </source>
</evidence>
<reference evidence="5" key="1">
    <citation type="submission" date="2025-08" db="UniProtKB">
        <authorList>
            <consortium name="Ensembl"/>
        </authorList>
    </citation>
    <scope>IDENTIFICATION</scope>
</reference>
<dbReference type="PANTHER" id="PTHR22803">
    <property type="entry name" value="MANNOSE, PHOSPHOLIPASE, LECTIN RECEPTOR RELATED"/>
    <property type="match status" value="1"/>
</dbReference>
<evidence type="ECO:0000256" key="3">
    <source>
        <dbReference type="SAM" id="Phobius"/>
    </source>
</evidence>
<dbReference type="InterPro" id="IPR018378">
    <property type="entry name" value="C-type_lectin_CS"/>
</dbReference>
<sequence length="170" mass="19393">MVAYVLYGVVVLLLLVLLMVTGISCMKRDTEQWRTQDVRGPGEGWVSFQSSCYLLSTSTSMWSGAEEACQRLGAHLLVVNSREELVSTVGLGSHHWIGLVEWHQEGNWTWVDGTDYNLTPKFWAPNQPDNWALRKNGEDCGEIYNNLPLSRQIWNDADCSLKHRYICESR</sequence>
<protein>
    <recommendedName>
        <fullName evidence="4">C-type lectin domain-containing protein</fullName>
    </recommendedName>
</protein>
<name>A0A3Q3WG61_MOLML</name>
<dbReference type="InterPro" id="IPR001304">
    <property type="entry name" value="C-type_lectin-like"/>
</dbReference>
<keyword evidence="3" id="KW-1133">Transmembrane helix</keyword>
<dbReference type="AlphaFoldDB" id="A0A3Q3WG61"/>
<dbReference type="InterPro" id="IPR033989">
    <property type="entry name" value="CD209-like_CTLD"/>
</dbReference>
<feature type="domain" description="C-type lectin" evidence="4">
    <location>
        <begin position="48"/>
        <end position="168"/>
    </location>
</feature>
<keyword evidence="6" id="KW-1185">Reference proteome</keyword>
<organism evidence="5 6">
    <name type="scientific">Mola mola</name>
    <name type="common">Ocean sunfish</name>
    <name type="synonym">Tetraodon mola</name>
    <dbReference type="NCBI Taxonomy" id="94237"/>
    <lineage>
        <taxon>Eukaryota</taxon>
        <taxon>Metazoa</taxon>
        <taxon>Chordata</taxon>
        <taxon>Craniata</taxon>
        <taxon>Vertebrata</taxon>
        <taxon>Euteleostomi</taxon>
        <taxon>Actinopterygii</taxon>
        <taxon>Neopterygii</taxon>
        <taxon>Teleostei</taxon>
        <taxon>Neoteleostei</taxon>
        <taxon>Acanthomorphata</taxon>
        <taxon>Eupercaria</taxon>
        <taxon>Tetraodontiformes</taxon>
        <taxon>Molidae</taxon>
        <taxon>Mola</taxon>
    </lineage>
</organism>
<keyword evidence="3" id="KW-0472">Membrane</keyword>
<dbReference type="InterPro" id="IPR016187">
    <property type="entry name" value="CTDL_fold"/>
</dbReference>
<keyword evidence="1" id="KW-0430">Lectin</keyword>
<reference evidence="5" key="2">
    <citation type="submission" date="2025-09" db="UniProtKB">
        <authorList>
            <consortium name="Ensembl"/>
        </authorList>
    </citation>
    <scope>IDENTIFICATION</scope>
</reference>
<dbReference type="SMART" id="SM00034">
    <property type="entry name" value="CLECT"/>
    <property type="match status" value="1"/>
</dbReference>
<dbReference type="InterPro" id="IPR050111">
    <property type="entry name" value="C-type_lectin/snaclec_domain"/>
</dbReference>
<keyword evidence="3" id="KW-0812">Transmembrane</keyword>
<dbReference type="Pfam" id="PF00059">
    <property type="entry name" value="Lectin_C"/>
    <property type="match status" value="1"/>
</dbReference>
<evidence type="ECO:0000313" key="5">
    <source>
        <dbReference type="Ensembl" id="ENSMMOP00000013708.1"/>
    </source>
</evidence>
<keyword evidence="2" id="KW-1015">Disulfide bond</keyword>
<dbReference type="SUPFAM" id="SSF56436">
    <property type="entry name" value="C-type lectin-like"/>
    <property type="match status" value="1"/>
</dbReference>